<evidence type="ECO:0000313" key="3">
    <source>
        <dbReference type="Proteomes" id="UP000008694"/>
    </source>
</evidence>
<keyword evidence="1" id="KW-0472">Membrane</keyword>
<proteinExistence type="predicted"/>
<evidence type="ECO:0000313" key="2">
    <source>
        <dbReference type="EMBL" id="EFH68958.1"/>
    </source>
</evidence>
<dbReference type="EMBL" id="GL348713">
    <property type="protein sequence ID" value="EFH68958.1"/>
    <property type="molecule type" value="Genomic_DNA"/>
</dbReference>
<accession>D7KP93</accession>
<protein>
    <submittedName>
        <fullName evidence="2">Predicted protein</fullName>
    </submittedName>
</protein>
<keyword evidence="3" id="KW-1185">Reference proteome</keyword>
<dbReference type="Gramene" id="scaffold_101387.1">
    <property type="protein sequence ID" value="scaffold_101387.1"/>
    <property type="gene ID" value="scaffold_101387.1"/>
</dbReference>
<feature type="transmembrane region" description="Helical" evidence="1">
    <location>
        <begin position="20"/>
        <end position="38"/>
    </location>
</feature>
<evidence type="ECO:0000256" key="1">
    <source>
        <dbReference type="SAM" id="Phobius"/>
    </source>
</evidence>
<dbReference type="AlphaFoldDB" id="D7KP93"/>
<organism evidence="3">
    <name type="scientific">Arabidopsis lyrata subsp. lyrata</name>
    <name type="common">Lyre-leaved rock-cress</name>
    <dbReference type="NCBI Taxonomy" id="81972"/>
    <lineage>
        <taxon>Eukaryota</taxon>
        <taxon>Viridiplantae</taxon>
        <taxon>Streptophyta</taxon>
        <taxon>Embryophyta</taxon>
        <taxon>Tracheophyta</taxon>
        <taxon>Spermatophyta</taxon>
        <taxon>Magnoliopsida</taxon>
        <taxon>eudicotyledons</taxon>
        <taxon>Gunneridae</taxon>
        <taxon>Pentapetalae</taxon>
        <taxon>rosids</taxon>
        <taxon>malvids</taxon>
        <taxon>Brassicales</taxon>
        <taxon>Brassicaceae</taxon>
        <taxon>Camelineae</taxon>
        <taxon>Arabidopsis</taxon>
    </lineage>
</organism>
<gene>
    <name evidence="2" type="ORF">ARALYDRAFT_888593</name>
</gene>
<sequence>MKKSIFLVMELRNLSLVNGPGLLLIKSLNILILILLLYSSSSISVSQAVDFKKPVYKEVMSAFASHLQ</sequence>
<keyword evidence="1" id="KW-0812">Transmembrane</keyword>
<reference evidence="3" key="1">
    <citation type="journal article" date="2011" name="Nat. Genet.">
        <title>The Arabidopsis lyrata genome sequence and the basis of rapid genome size change.</title>
        <authorList>
            <person name="Hu T.T."/>
            <person name="Pattyn P."/>
            <person name="Bakker E.G."/>
            <person name="Cao J."/>
            <person name="Cheng J.-F."/>
            <person name="Clark R.M."/>
            <person name="Fahlgren N."/>
            <person name="Fawcett J.A."/>
            <person name="Grimwood J."/>
            <person name="Gundlach H."/>
            <person name="Haberer G."/>
            <person name="Hollister J.D."/>
            <person name="Ossowski S."/>
            <person name="Ottilar R.P."/>
            <person name="Salamov A.A."/>
            <person name="Schneeberger K."/>
            <person name="Spannagl M."/>
            <person name="Wang X."/>
            <person name="Yang L."/>
            <person name="Nasrallah M.E."/>
            <person name="Bergelson J."/>
            <person name="Carrington J.C."/>
            <person name="Gaut B.S."/>
            <person name="Schmutz J."/>
            <person name="Mayer K.F.X."/>
            <person name="Van de Peer Y."/>
            <person name="Grigoriev I.V."/>
            <person name="Nordborg M."/>
            <person name="Weigel D."/>
            <person name="Guo Y.-L."/>
        </authorList>
    </citation>
    <scope>NUCLEOTIDE SEQUENCE [LARGE SCALE GENOMIC DNA]</scope>
    <source>
        <strain evidence="3">cv. MN47</strain>
    </source>
</reference>
<keyword evidence="1" id="KW-1133">Transmembrane helix</keyword>
<dbReference type="Proteomes" id="UP000008694">
    <property type="component" value="Unassembled WGS sequence"/>
</dbReference>
<name>D7KP93_ARALL</name>
<dbReference type="HOGENOM" id="CLU_2797384_0_0_1"/>